<evidence type="ECO:0000256" key="1">
    <source>
        <dbReference type="ARBA" id="ARBA00004141"/>
    </source>
</evidence>
<evidence type="ECO:0000256" key="2">
    <source>
        <dbReference type="ARBA" id="ARBA00022692"/>
    </source>
</evidence>
<dbReference type="SMART" id="SM00320">
    <property type="entry name" value="WD40"/>
    <property type="match status" value="11"/>
</dbReference>
<organism evidence="9">
    <name type="scientific">Phaeomonas parva</name>
    <dbReference type="NCBI Taxonomy" id="124430"/>
    <lineage>
        <taxon>Eukaryota</taxon>
        <taxon>Sar</taxon>
        <taxon>Stramenopiles</taxon>
        <taxon>Ochrophyta</taxon>
        <taxon>Pinguiophyceae</taxon>
        <taxon>Pinguiochrysidales</taxon>
        <taxon>Pinguiochrysidaceae</taxon>
        <taxon>Phaeomonas</taxon>
    </lineage>
</organism>
<dbReference type="GO" id="GO:0016020">
    <property type="term" value="C:membrane"/>
    <property type="evidence" value="ECO:0007669"/>
    <property type="project" value="UniProtKB-SubCell"/>
</dbReference>
<dbReference type="InterPro" id="IPR036322">
    <property type="entry name" value="WD40_repeat_dom_sf"/>
</dbReference>
<dbReference type="PROSITE" id="PS50294">
    <property type="entry name" value="WD_REPEATS_REGION"/>
    <property type="match status" value="3"/>
</dbReference>
<evidence type="ECO:0000256" key="3">
    <source>
        <dbReference type="ARBA" id="ARBA00022989"/>
    </source>
</evidence>
<keyword evidence="5" id="KW-0853">WD repeat</keyword>
<dbReference type="EMBL" id="HBGJ01027783">
    <property type="protein sequence ID" value="CAD9259281.1"/>
    <property type="molecule type" value="Transcribed_RNA"/>
</dbReference>
<accession>A0A7S1XUS8</accession>
<feature type="region of interest" description="Disordered" evidence="6">
    <location>
        <begin position="1431"/>
        <end position="1456"/>
    </location>
</feature>
<keyword evidence="3 7" id="KW-1133">Transmembrane helix</keyword>
<protein>
    <recommendedName>
        <fullName evidence="8">Ion transport domain-containing protein</fullName>
    </recommendedName>
</protein>
<name>A0A7S1XUS8_9STRA</name>
<dbReference type="Pfam" id="PF00520">
    <property type="entry name" value="Ion_trans"/>
    <property type="match status" value="1"/>
</dbReference>
<reference evidence="9" key="1">
    <citation type="submission" date="2021-01" db="EMBL/GenBank/DDBJ databases">
        <authorList>
            <person name="Corre E."/>
            <person name="Pelletier E."/>
            <person name="Niang G."/>
            <person name="Scheremetjew M."/>
            <person name="Finn R."/>
            <person name="Kale V."/>
            <person name="Holt S."/>
            <person name="Cochrane G."/>
            <person name="Meng A."/>
            <person name="Brown T."/>
            <person name="Cohen L."/>
        </authorList>
    </citation>
    <scope>NUCLEOTIDE SEQUENCE</scope>
    <source>
        <strain evidence="9">CCMP2877</strain>
    </source>
</reference>
<evidence type="ECO:0000256" key="7">
    <source>
        <dbReference type="SAM" id="Phobius"/>
    </source>
</evidence>
<dbReference type="Gene3D" id="2.130.10.10">
    <property type="entry name" value="YVTN repeat-like/Quinoprotein amine dehydrogenase"/>
    <property type="match status" value="4"/>
</dbReference>
<dbReference type="InterPro" id="IPR001680">
    <property type="entry name" value="WD40_rpt"/>
</dbReference>
<dbReference type="SUPFAM" id="SSF50978">
    <property type="entry name" value="WD40 repeat-like"/>
    <property type="match status" value="1"/>
</dbReference>
<feature type="transmembrane region" description="Helical" evidence="7">
    <location>
        <begin position="1290"/>
        <end position="1313"/>
    </location>
</feature>
<evidence type="ECO:0000256" key="6">
    <source>
        <dbReference type="SAM" id="MobiDB-lite"/>
    </source>
</evidence>
<dbReference type="InterPro" id="IPR005821">
    <property type="entry name" value="Ion_trans_dom"/>
</dbReference>
<evidence type="ECO:0000256" key="5">
    <source>
        <dbReference type="PROSITE-ProRule" id="PRU00221"/>
    </source>
</evidence>
<evidence type="ECO:0000259" key="8">
    <source>
        <dbReference type="Pfam" id="PF00520"/>
    </source>
</evidence>
<evidence type="ECO:0000256" key="4">
    <source>
        <dbReference type="ARBA" id="ARBA00023136"/>
    </source>
</evidence>
<proteinExistence type="predicted"/>
<dbReference type="PANTHER" id="PTHR19879">
    <property type="entry name" value="TRANSCRIPTION INITIATION FACTOR TFIID"/>
    <property type="match status" value="1"/>
</dbReference>
<sequence>MEEEDANGRATDPLAPEGEGSGPTENEEVFSPPAPGAHFPYEQVLHHPVEGPGRSNPPMSLAMTKKGKALIAGHDGVITFWKIKSGRASAAPWATITRPLNRNFFRDVPDAKYRNVFVDVALSHDNELVIAGTNGGELLLWEFRKVKEQMGVAQLKPCCEIFTDAPGGAVIATSPVSMILASPCGTRGEIGLWTMGANGLLNDQPALLAGHVDDVMCVAFSKSGNYLASGSSGAVIKLWALGSGLNFTCQATLRGHPAPIKALSFHRDEGLLASASDEGTVHVWDIVHASDENGKDPLWVHRDGRISPASVTFAPTGKHLAVAAKKDVGDSFQSVVRIFPVDCEAMAATEPVREIRGVRRNHSAGLYDFFYSPHGWHFITAGADDTIRLWDVGLHGDAKTNQTESWHALRNSRSKRDEDDQAIALSKDGKLLAAANDTEICVYDMASGSKTPVHEFIPAASGDKTRRPSIEFSPDSRYLAVVSGDSKVSICRLRDGKSGERVRLLPKSYASASFSPDGDVIVAGDHADAHFFSVSDLNGEEGDPQPFRTIKDACGGELVLSVQFADDGAVILFGSDQDFHLYDVPRAAEETKSSGDRSAESGPSLRIALDTVSLRRCRLSPDGTWMLGVIEWADGEFQLWDLKNRDAEVQHMLRAPPAFGELQDAAFAPTSQALAGVTDRGSICIWALTERDEIRDPIRVHSFRAQPRLSAVAFSSDGTILATHAKDKKVRLLHMLEPDLSMVAHQPKPDLVAKAWFTADLKDALDSPHGFDWPRCRALVQRYPGVLADTCGELPSLMQLAIRNGRHDFLDALDTWGVDTKMITQAALNHKVEMDEDVWCYNGAFSEAMDAKDGPCLATLFHIVAKALKPESLRRDGESETVQAASHLPDALDHTTLSRALASFPGITTAFLCKVELVPAYNFVQHGLPSFDFEGVGRQRIVAGSYRRSPRNFWWNLVVAKAKSGDASLKNSQDHSTYMAGILGKSGAMVPDAFKNTPDTPYTFGQPAVAYLLPLRNIAAMGSNVLEKAVWACDVLGRFDVMDSPVISTLIEYKWKTTVHGCFVRDLALTVAMVLLFTAEAAGLPQAAEAQNTAGVTFALIAWTISAVIMSYFAYYEILKLYRHGLYNHLRKDLWNSVNLAALPLMLLTKLFLVLDYGRAPNDASVHENFQLSSITAGIALPIVWFSALRYLSGFEESGKNARLVIETTKGIVHFSVVLAVVVAGFALSFYVLFQAGSMEVDLPDVGALTVTDEVFGFGNPISALVSGFAMMLGDFSIEEFAGSASQSLMTFYFVVFQIIVTIILLNLVITIMGDIFDRVQENARAHFLYGKAKICLDYAHTRPPPEEDLESFPPWIQVLLPKPLEGYDTVAENEWAGRLRALKREIRRVEGIVNDRMVEAEERQNAAHVAVLAALERLERASAAHAVSLEHSLSGKDKAPTPTPLLKQASSRGFL</sequence>
<evidence type="ECO:0000313" key="9">
    <source>
        <dbReference type="EMBL" id="CAD9259281.1"/>
    </source>
</evidence>
<feature type="repeat" description="WD" evidence="5">
    <location>
        <begin position="359"/>
        <end position="392"/>
    </location>
</feature>
<dbReference type="Pfam" id="PF00400">
    <property type="entry name" value="WD40"/>
    <property type="match status" value="3"/>
</dbReference>
<feature type="region of interest" description="Disordered" evidence="6">
    <location>
        <begin position="1"/>
        <end position="37"/>
    </location>
</feature>
<feature type="transmembrane region" description="Helical" evidence="7">
    <location>
        <begin position="1137"/>
        <end position="1155"/>
    </location>
</feature>
<dbReference type="SUPFAM" id="SSF101898">
    <property type="entry name" value="NHL repeat"/>
    <property type="match status" value="1"/>
</dbReference>
<dbReference type="PROSITE" id="PS50082">
    <property type="entry name" value="WD_REPEATS_2"/>
    <property type="match status" value="3"/>
</dbReference>
<dbReference type="Gene3D" id="1.10.287.70">
    <property type="match status" value="1"/>
</dbReference>
<comment type="subcellular location">
    <subcellularLocation>
        <location evidence="1">Membrane</location>
        <topology evidence="1">Multi-pass membrane protein</topology>
    </subcellularLocation>
</comment>
<feature type="repeat" description="WD" evidence="5">
    <location>
        <begin position="253"/>
        <end position="286"/>
    </location>
</feature>
<dbReference type="InterPro" id="IPR015943">
    <property type="entry name" value="WD40/YVTN_repeat-like_dom_sf"/>
</dbReference>
<keyword evidence="4 7" id="KW-0472">Membrane</keyword>
<feature type="repeat" description="WD" evidence="5">
    <location>
        <begin position="208"/>
        <end position="239"/>
    </location>
</feature>
<dbReference type="SUPFAM" id="SSF82171">
    <property type="entry name" value="DPP6 N-terminal domain-like"/>
    <property type="match status" value="1"/>
</dbReference>
<dbReference type="PANTHER" id="PTHR19879:SF9">
    <property type="entry name" value="TRANSCRIPTION INITIATION FACTOR TFIID SUBUNIT 5"/>
    <property type="match status" value="1"/>
</dbReference>
<feature type="transmembrane region" description="Helical" evidence="7">
    <location>
        <begin position="1094"/>
        <end position="1116"/>
    </location>
</feature>
<feature type="domain" description="Ion transport" evidence="8">
    <location>
        <begin position="1099"/>
        <end position="1324"/>
    </location>
</feature>
<gene>
    <name evidence="9" type="ORF">PPAR1163_LOCUS17655</name>
</gene>
<keyword evidence="2 7" id="KW-0812">Transmembrane</keyword>
<feature type="transmembrane region" description="Helical" evidence="7">
    <location>
        <begin position="1175"/>
        <end position="1192"/>
    </location>
</feature>
<dbReference type="GO" id="GO:0005216">
    <property type="term" value="F:monoatomic ion channel activity"/>
    <property type="evidence" value="ECO:0007669"/>
    <property type="project" value="InterPro"/>
</dbReference>
<feature type="transmembrane region" description="Helical" evidence="7">
    <location>
        <begin position="1212"/>
        <end position="1234"/>
    </location>
</feature>